<organism evidence="2 3">
    <name type="scientific">Gelidibacter gilvus</name>
    <dbReference type="NCBI Taxonomy" id="59602"/>
    <lineage>
        <taxon>Bacteria</taxon>
        <taxon>Pseudomonadati</taxon>
        <taxon>Bacteroidota</taxon>
        <taxon>Flavobacteriia</taxon>
        <taxon>Flavobacteriales</taxon>
        <taxon>Flavobacteriaceae</taxon>
        <taxon>Gelidibacter</taxon>
    </lineage>
</organism>
<comment type="caution">
    <text evidence="2">The sequence shown here is derived from an EMBL/GenBank/DDBJ whole genome shotgun (WGS) entry which is preliminary data.</text>
</comment>
<sequence length="351" mass="40072">MKKKILIAPLNWGLGHATRCIPIINALIQHNFIPVLASDGAALSLLRKEFPDLEALELPSYNITYSKKGYFLKLKLLKDSPRIMKTIRDEQNEIKSIVKTHTIDGIISDNRFGVYHKDLPSVFITHQLKVLSGNTTWLSTKLHQKTIKRFDECWVPDNFGQPNLSGRMGHIENPMLNIKYIGPLSRFQKTSSKSAYDIMVLLSGPEPQREILEKKLLEEFKDYKGKVLFVKGVVEDEQTVQESGNLTINNFMTTDLLEKSLNSSRLIIARSGYTTIMDLAKLGKKAFFIPTPGQFEQGYLAKRMQENHLAPFCKQDDFSLEKLKDIDNFKGLEAFDDASNFKELFHLFEGK</sequence>
<reference evidence="2 3" key="1">
    <citation type="submission" date="2019-01" db="EMBL/GenBank/DDBJ databases">
        <title>Genome sequence of the Antarctic species Gelidibacter gilvus ACAM 158(T).</title>
        <authorList>
            <person name="Bowman J.P."/>
        </authorList>
    </citation>
    <scope>NUCLEOTIDE SEQUENCE [LARGE SCALE GENOMIC DNA]</scope>
    <source>
        <strain evidence="2 3">IC158</strain>
    </source>
</reference>
<keyword evidence="2" id="KW-0808">Transferase</keyword>
<dbReference type="AlphaFoldDB" id="A0A4Q0XK75"/>
<gene>
    <name evidence="2" type="ORF">ESZ48_00100</name>
</gene>
<protein>
    <submittedName>
        <fullName evidence="2">Glycosyltransferase</fullName>
    </submittedName>
</protein>
<feature type="domain" description="Glycosyl transferase family 28 C-terminal" evidence="1">
    <location>
        <begin position="224"/>
        <end position="324"/>
    </location>
</feature>
<proteinExistence type="predicted"/>
<dbReference type="GO" id="GO:0016758">
    <property type="term" value="F:hexosyltransferase activity"/>
    <property type="evidence" value="ECO:0007669"/>
    <property type="project" value="InterPro"/>
</dbReference>
<dbReference type="Proteomes" id="UP000289792">
    <property type="component" value="Unassembled WGS sequence"/>
</dbReference>
<dbReference type="InterPro" id="IPR007235">
    <property type="entry name" value="Glyco_trans_28_C"/>
</dbReference>
<dbReference type="SUPFAM" id="SSF53756">
    <property type="entry name" value="UDP-Glycosyltransferase/glycogen phosphorylase"/>
    <property type="match status" value="1"/>
</dbReference>
<dbReference type="Gene3D" id="3.40.50.2000">
    <property type="entry name" value="Glycogen Phosphorylase B"/>
    <property type="match status" value="1"/>
</dbReference>
<keyword evidence="3" id="KW-1185">Reference proteome</keyword>
<dbReference type="EMBL" id="SDDZ01000001">
    <property type="protein sequence ID" value="RXJ52145.1"/>
    <property type="molecule type" value="Genomic_DNA"/>
</dbReference>
<dbReference type="Pfam" id="PF04101">
    <property type="entry name" value="Glyco_tran_28_C"/>
    <property type="match status" value="1"/>
</dbReference>
<evidence type="ECO:0000313" key="3">
    <source>
        <dbReference type="Proteomes" id="UP000289792"/>
    </source>
</evidence>
<evidence type="ECO:0000313" key="2">
    <source>
        <dbReference type="EMBL" id="RXJ52145.1"/>
    </source>
</evidence>
<dbReference type="RefSeq" id="WP_129015281.1">
    <property type="nucleotide sequence ID" value="NZ_SDDZ01000001.1"/>
</dbReference>
<dbReference type="OrthoDB" id="9803241at2"/>
<name>A0A4Q0XK75_9FLAO</name>
<accession>A0A4Q0XK75</accession>
<evidence type="ECO:0000259" key="1">
    <source>
        <dbReference type="Pfam" id="PF04101"/>
    </source>
</evidence>